<dbReference type="Proteomes" id="UP000650467">
    <property type="component" value="Unassembled WGS sequence"/>
</dbReference>
<evidence type="ECO:0000259" key="2">
    <source>
        <dbReference type="Pfam" id="PF05548"/>
    </source>
</evidence>
<name>A0A835SWT3_CHLIN</name>
<protein>
    <recommendedName>
        <fullName evidence="2">Peptidase M11 gametolysin domain-containing protein</fullName>
    </recommendedName>
</protein>
<feature type="region of interest" description="Disordered" evidence="1">
    <location>
        <begin position="100"/>
        <end position="124"/>
    </location>
</feature>
<dbReference type="AlphaFoldDB" id="A0A835SWT3"/>
<feature type="domain" description="Peptidase M11 gametolysin" evidence="2">
    <location>
        <begin position="250"/>
        <end position="573"/>
    </location>
</feature>
<gene>
    <name evidence="3" type="ORF">HXX76_012506</name>
</gene>
<reference evidence="3" key="1">
    <citation type="journal article" date="2020" name="bioRxiv">
        <title>Comparative genomics of Chlamydomonas.</title>
        <authorList>
            <person name="Craig R.J."/>
            <person name="Hasan A.R."/>
            <person name="Ness R.W."/>
            <person name="Keightley P.D."/>
        </authorList>
    </citation>
    <scope>NUCLEOTIDE SEQUENCE</scope>
    <source>
        <strain evidence="3">SAG 7.73</strain>
    </source>
</reference>
<proteinExistence type="predicted"/>
<feature type="compositionally biased region" description="Low complexity" evidence="1">
    <location>
        <begin position="11"/>
        <end position="26"/>
    </location>
</feature>
<organism evidence="3 4">
    <name type="scientific">Chlamydomonas incerta</name>
    <dbReference type="NCBI Taxonomy" id="51695"/>
    <lineage>
        <taxon>Eukaryota</taxon>
        <taxon>Viridiplantae</taxon>
        <taxon>Chlorophyta</taxon>
        <taxon>core chlorophytes</taxon>
        <taxon>Chlorophyceae</taxon>
        <taxon>CS clade</taxon>
        <taxon>Chlamydomonadales</taxon>
        <taxon>Chlamydomonadaceae</taxon>
        <taxon>Chlamydomonas</taxon>
    </lineage>
</organism>
<sequence length="664" mass="71216">MTSIRLLHQQPSPSASNPASNPTSSSLGAPLEVSSVNFVELRCPDIINADGFAVPGPDCNAPLATLADGEEALGFAAEQELLSGDLVQVTLRVDEETAAALNATRRPRRNQASPSPAPSGHRRRQLLQQGADDDENDGMSSDPEPEGEQLAAALDESDDEYGADADADEDEGADQDGGDDEDDEVAGMQAVEDAASELASRPRRELRSAAAIARRQSPSGFKYVPGTLRIKRRGEQKEIYTGSPIPLRATIYLLDFCNWTNPYRSPEAFKKYVSSGNGSIENNLMNYYRTCSYGKSSFDWGNVTVIGPVQLPCKGNVSSGFLKYTFDASTKCGAAEQLSWVRGSEAYGQQLAATNDAVKSILTWTQRRRIMLILPAQAKCGWAGLADVACTSPTCRSYIKGGYASNDNIMYHELQHNYGLSHAGKGMNEYGDPTDPLGDYNAVGTHLQCHNAPNNYRIGWAKPVNEIPGKGGDGWWGNLTAGNFTAASNHLRFTIPASATSDENMVVVNLAAASADPTAARIAYPKYFLSYRVRNATAGAFDSGITSGYSNRLIIHAFNGSQSERDYNRSLLIDAGPKFSKPDPAFANGTVWAAPFVPYNAATGLGGGLRIRVLRTGPAAVEVDVCRMYDTREGAPGSEACYAGQDRDCDGLYGLDDPDCAGSR</sequence>
<keyword evidence="4" id="KW-1185">Reference proteome</keyword>
<evidence type="ECO:0000313" key="4">
    <source>
        <dbReference type="Proteomes" id="UP000650467"/>
    </source>
</evidence>
<evidence type="ECO:0000256" key="1">
    <source>
        <dbReference type="SAM" id="MobiDB-lite"/>
    </source>
</evidence>
<dbReference type="EMBL" id="JAEHOC010000041">
    <property type="protein sequence ID" value="KAG2427311.1"/>
    <property type="molecule type" value="Genomic_DNA"/>
</dbReference>
<accession>A0A835SWT3</accession>
<dbReference type="Pfam" id="PF05548">
    <property type="entry name" value="Peptidase_M11"/>
    <property type="match status" value="1"/>
</dbReference>
<dbReference type="OrthoDB" id="531774at2759"/>
<feature type="region of interest" description="Disordered" evidence="1">
    <location>
        <begin position="157"/>
        <end position="184"/>
    </location>
</feature>
<comment type="caution">
    <text evidence="3">The sequence shown here is derived from an EMBL/GenBank/DDBJ whole genome shotgun (WGS) entry which is preliminary data.</text>
</comment>
<dbReference type="InterPro" id="IPR008752">
    <property type="entry name" value="Peptidase_M11"/>
</dbReference>
<evidence type="ECO:0000313" key="3">
    <source>
        <dbReference type="EMBL" id="KAG2427311.1"/>
    </source>
</evidence>
<feature type="region of interest" description="Disordered" evidence="1">
    <location>
        <begin position="1"/>
        <end position="29"/>
    </location>
</feature>